<evidence type="ECO:0000259" key="8">
    <source>
        <dbReference type="Pfam" id="PF00999"/>
    </source>
</evidence>
<evidence type="ECO:0000256" key="3">
    <source>
        <dbReference type="ARBA" id="ARBA00022692"/>
    </source>
</evidence>
<keyword evidence="3 7" id="KW-0812">Transmembrane</keyword>
<keyword evidence="5" id="KW-0406">Ion transport</keyword>
<feature type="transmembrane region" description="Helical" evidence="7">
    <location>
        <begin position="35"/>
        <end position="54"/>
    </location>
</feature>
<reference evidence="9 10" key="1">
    <citation type="submission" date="2016-06" db="EMBL/GenBank/DDBJ databases">
        <authorList>
            <person name="Kjaerup R.B."/>
            <person name="Dalgaard T.S."/>
            <person name="Juul-Madsen H.R."/>
        </authorList>
    </citation>
    <scope>NUCLEOTIDE SEQUENCE [LARGE SCALE GENOMIC DNA]</scope>
    <source>
        <strain evidence="9 10">DSM 45248</strain>
    </source>
</reference>
<dbReference type="OrthoDB" id="9793589at2"/>
<organism evidence="9 10">
    <name type="scientific">Micromonospora narathiwatensis</name>
    <dbReference type="NCBI Taxonomy" id="299146"/>
    <lineage>
        <taxon>Bacteria</taxon>
        <taxon>Bacillati</taxon>
        <taxon>Actinomycetota</taxon>
        <taxon>Actinomycetes</taxon>
        <taxon>Micromonosporales</taxon>
        <taxon>Micromonosporaceae</taxon>
        <taxon>Micromonospora</taxon>
    </lineage>
</organism>
<dbReference type="PANTHER" id="PTHR32468:SF0">
    <property type="entry name" value="K(+)_H(+) ANTIPORTER 1"/>
    <property type="match status" value="1"/>
</dbReference>
<feature type="transmembrane region" description="Helical" evidence="7">
    <location>
        <begin position="310"/>
        <end position="331"/>
    </location>
</feature>
<proteinExistence type="predicted"/>
<comment type="subcellular location">
    <subcellularLocation>
        <location evidence="1">Membrane</location>
        <topology evidence="1">Multi-pass membrane protein</topology>
    </subcellularLocation>
</comment>
<dbReference type="GO" id="GO:1902600">
    <property type="term" value="P:proton transmembrane transport"/>
    <property type="evidence" value="ECO:0007669"/>
    <property type="project" value="InterPro"/>
</dbReference>
<dbReference type="InterPro" id="IPR006153">
    <property type="entry name" value="Cation/H_exchanger_TM"/>
</dbReference>
<dbReference type="InterPro" id="IPR050794">
    <property type="entry name" value="CPA2_transporter"/>
</dbReference>
<feature type="transmembrane region" description="Helical" evidence="7">
    <location>
        <begin position="281"/>
        <end position="298"/>
    </location>
</feature>
<evidence type="ECO:0000256" key="6">
    <source>
        <dbReference type="ARBA" id="ARBA00023136"/>
    </source>
</evidence>
<feature type="transmembrane region" description="Helical" evidence="7">
    <location>
        <begin position="165"/>
        <end position="188"/>
    </location>
</feature>
<dbReference type="RefSeq" id="WP_091193019.1">
    <property type="nucleotide sequence ID" value="NZ_LT594324.1"/>
</dbReference>
<dbReference type="EMBL" id="LT594324">
    <property type="protein sequence ID" value="SBT43326.1"/>
    <property type="molecule type" value="Genomic_DNA"/>
</dbReference>
<evidence type="ECO:0000313" key="10">
    <source>
        <dbReference type="Proteomes" id="UP000198765"/>
    </source>
</evidence>
<feature type="transmembrane region" description="Helical" evidence="7">
    <location>
        <begin position="227"/>
        <end position="246"/>
    </location>
</feature>
<feature type="transmembrane region" description="Helical" evidence="7">
    <location>
        <begin position="66"/>
        <end position="86"/>
    </location>
</feature>
<accession>A0A1A8ZHH2</accession>
<keyword evidence="6 7" id="KW-0472">Membrane</keyword>
<dbReference type="Gene3D" id="1.20.1530.20">
    <property type="match status" value="1"/>
</dbReference>
<protein>
    <submittedName>
        <fullName evidence="9">Kef-type K+ transport system, membrane component KefB</fullName>
    </submittedName>
</protein>
<evidence type="ECO:0000256" key="5">
    <source>
        <dbReference type="ARBA" id="ARBA00023065"/>
    </source>
</evidence>
<name>A0A1A8ZHH2_9ACTN</name>
<feature type="transmembrane region" description="Helical" evidence="7">
    <location>
        <begin position="194"/>
        <end position="215"/>
    </location>
</feature>
<dbReference type="Pfam" id="PF00999">
    <property type="entry name" value="Na_H_Exchanger"/>
    <property type="match status" value="1"/>
</dbReference>
<dbReference type="AlphaFoldDB" id="A0A1A8ZHH2"/>
<keyword evidence="2" id="KW-0813">Transport</keyword>
<evidence type="ECO:0000256" key="2">
    <source>
        <dbReference type="ARBA" id="ARBA00022448"/>
    </source>
</evidence>
<feature type="domain" description="Cation/H+ exchanger transmembrane" evidence="8">
    <location>
        <begin position="17"/>
        <end position="395"/>
    </location>
</feature>
<feature type="transmembrane region" description="Helical" evidence="7">
    <location>
        <begin position="98"/>
        <end position="120"/>
    </location>
</feature>
<dbReference type="GO" id="GO:0015297">
    <property type="term" value="F:antiporter activity"/>
    <property type="evidence" value="ECO:0007669"/>
    <property type="project" value="InterPro"/>
</dbReference>
<dbReference type="PANTHER" id="PTHR32468">
    <property type="entry name" value="CATION/H + ANTIPORTER"/>
    <property type="match status" value="1"/>
</dbReference>
<dbReference type="InterPro" id="IPR038770">
    <property type="entry name" value="Na+/solute_symporter_sf"/>
</dbReference>
<dbReference type="GO" id="GO:0016020">
    <property type="term" value="C:membrane"/>
    <property type="evidence" value="ECO:0007669"/>
    <property type="project" value="UniProtKB-SubCell"/>
</dbReference>
<keyword evidence="10" id="KW-1185">Reference proteome</keyword>
<feature type="transmembrane region" description="Helical" evidence="7">
    <location>
        <begin position="132"/>
        <end position="153"/>
    </location>
</feature>
<dbReference type="Proteomes" id="UP000198765">
    <property type="component" value="Chromosome I"/>
</dbReference>
<keyword evidence="4 7" id="KW-1133">Transmembrane helix</keyword>
<feature type="transmembrane region" description="Helical" evidence="7">
    <location>
        <begin position="343"/>
        <end position="367"/>
    </location>
</feature>
<evidence type="ECO:0000313" key="9">
    <source>
        <dbReference type="EMBL" id="SBT43326.1"/>
    </source>
</evidence>
<dbReference type="PATRIC" id="fig|299146.4.peg.1817"/>
<feature type="transmembrane region" description="Helical" evidence="7">
    <location>
        <begin position="373"/>
        <end position="396"/>
    </location>
</feature>
<sequence length="419" mass="43313">MTSHTIQMLFVDLALILLLARGFGVLAVRLGQPPVVGEIFAGILLGPTLFAGWIAETLFPLPVRPLLSGMADVGVALFMFVVGLELERGMLRGMGRSTAVVAAGSTLLPFGLGLGLGWYLLRGHGSGDVAAFVIFIGLSVSVTAFPVLARIIADRGLARTTVGTFALATAAVVDVVAWVALAAVQASIGGEDGHWRVLLLVPYVAVMFLVVRPLLGRLLAGGDPASPLSVPRLAAVLSGALLSAAATEAMGMHFIFGAFLFGLVIPTGGAVERGETIQRQTGQLTALLLPVYFVVAGLKVDLRGLGLDGLLDFGVILLVAVAGKLGGSYLAARLQGVPARASLALGTLLNTRGLTELIILGVGLRIGLLDGSLYSLMVVMALVTTAMTGPMLAWIYRRPVEIAIPGRASDLVPAARSSA</sequence>
<gene>
    <name evidence="9" type="ORF">GA0070621_1755</name>
</gene>
<evidence type="ECO:0000256" key="7">
    <source>
        <dbReference type="SAM" id="Phobius"/>
    </source>
</evidence>
<evidence type="ECO:0000256" key="1">
    <source>
        <dbReference type="ARBA" id="ARBA00004141"/>
    </source>
</evidence>
<feature type="transmembrane region" description="Helical" evidence="7">
    <location>
        <begin position="252"/>
        <end position="269"/>
    </location>
</feature>
<evidence type="ECO:0000256" key="4">
    <source>
        <dbReference type="ARBA" id="ARBA00022989"/>
    </source>
</evidence>
<feature type="transmembrane region" description="Helical" evidence="7">
    <location>
        <begin position="6"/>
        <end position="28"/>
    </location>
</feature>